<dbReference type="PROSITE" id="PS00109">
    <property type="entry name" value="PROTEIN_KINASE_TYR"/>
    <property type="match status" value="1"/>
</dbReference>
<dbReference type="InterPro" id="IPR008266">
    <property type="entry name" value="Tyr_kinase_AS"/>
</dbReference>
<accession>A0A0F9E165</accession>
<dbReference type="EMBL" id="LAZR01039099">
    <property type="protein sequence ID" value="KKL17848.1"/>
    <property type="molecule type" value="Genomic_DNA"/>
</dbReference>
<gene>
    <name evidence="1" type="ORF">LCGC14_2481430</name>
</gene>
<dbReference type="InterPro" id="IPR029063">
    <property type="entry name" value="SAM-dependent_MTases_sf"/>
</dbReference>
<dbReference type="AlphaFoldDB" id="A0A0F9E165"/>
<dbReference type="InterPro" id="IPR011009">
    <property type="entry name" value="Kinase-like_dom_sf"/>
</dbReference>
<protein>
    <submittedName>
        <fullName evidence="1">Uncharacterized protein</fullName>
    </submittedName>
</protein>
<dbReference type="GO" id="GO:0004672">
    <property type="term" value="F:protein kinase activity"/>
    <property type="evidence" value="ECO:0007669"/>
    <property type="project" value="InterPro"/>
</dbReference>
<organism evidence="1">
    <name type="scientific">marine sediment metagenome</name>
    <dbReference type="NCBI Taxonomy" id="412755"/>
    <lineage>
        <taxon>unclassified sequences</taxon>
        <taxon>metagenomes</taxon>
        <taxon>ecological metagenomes</taxon>
    </lineage>
</organism>
<proteinExistence type="predicted"/>
<dbReference type="SUPFAM" id="SSF56112">
    <property type="entry name" value="Protein kinase-like (PK-like)"/>
    <property type="match status" value="1"/>
</dbReference>
<sequence length="310" mass="34495">MSEVIGGHEGLSVSRENGVIVKRGRNLENKHRTQFIDNIAALKNEERMLRVMTGSGFTPEVVKGVIVDGEVATLVQTDIGEAEPMQDGELFRRNCIHLLHEIRERGVRHGDLTGVNIVIRDNWPWAVDWQEAHMITEEAPQKQPYSDAYLLWRTISGTLGLNGQFDTPRVARRWLAVLGSLGGCRWTADTRELPLAGLRLFDLGCFQGDFVAAAHVEGMEAVGVDSGGFRPGENSIAQAQELWPWIPPERFIHGNIMEVDKFNCDVVLLFSLWISSGELLRIFWGRSFPNVGCSSSRTNSGVMGQGRTSL</sequence>
<reference evidence="1" key="1">
    <citation type="journal article" date="2015" name="Nature">
        <title>Complex archaea that bridge the gap between prokaryotes and eukaryotes.</title>
        <authorList>
            <person name="Spang A."/>
            <person name="Saw J.H."/>
            <person name="Jorgensen S.L."/>
            <person name="Zaremba-Niedzwiedzka K."/>
            <person name="Martijn J."/>
            <person name="Lind A.E."/>
            <person name="van Eijk R."/>
            <person name="Schleper C."/>
            <person name="Guy L."/>
            <person name="Ettema T.J."/>
        </authorList>
    </citation>
    <scope>NUCLEOTIDE SEQUENCE</scope>
</reference>
<dbReference type="SUPFAM" id="SSF53335">
    <property type="entry name" value="S-adenosyl-L-methionine-dependent methyltransferases"/>
    <property type="match status" value="1"/>
</dbReference>
<evidence type="ECO:0000313" key="1">
    <source>
        <dbReference type="EMBL" id="KKL17848.1"/>
    </source>
</evidence>
<comment type="caution">
    <text evidence="1">The sequence shown here is derived from an EMBL/GenBank/DDBJ whole genome shotgun (WGS) entry which is preliminary data.</text>
</comment>
<name>A0A0F9E165_9ZZZZ</name>